<name>A0ABW7URM0_9ACTN</name>
<dbReference type="Proteomes" id="UP001611548">
    <property type="component" value="Unassembled WGS sequence"/>
</dbReference>
<keyword evidence="3" id="KW-1185">Reference proteome</keyword>
<dbReference type="GO" id="GO:0008168">
    <property type="term" value="F:methyltransferase activity"/>
    <property type="evidence" value="ECO:0007669"/>
    <property type="project" value="UniProtKB-KW"/>
</dbReference>
<dbReference type="CDD" id="cd02440">
    <property type="entry name" value="AdoMet_MTases"/>
    <property type="match status" value="1"/>
</dbReference>
<protein>
    <submittedName>
        <fullName evidence="2">Methyltransferase domain-containing protein</fullName>
    </submittedName>
</protein>
<dbReference type="RefSeq" id="WP_055470368.1">
    <property type="nucleotide sequence ID" value="NZ_JBIRWE010000003.1"/>
</dbReference>
<reference evidence="2 3" key="1">
    <citation type="submission" date="2024-10" db="EMBL/GenBank/DDBJ databases">
        <title>The Natural Products Discovery Center: Release of the First 8490 Sequenced Strains for Exploring Actinobacteria Biosynthetic Diversity.</title>
        <authorList>
            <person name="Kalkreuter E."/>
            <person name="Kautsar S.A."/>
            <person name="Yang D."/>
            <person name="Bader C.D."/>
            <person name="Teijaro C.N."/>
            <person name="Fluegel L."/>
            <person name="Davis C.M."/>
            <person name="Simpson J.R."/>
            <person name="Lauterbach L."/>
            <person name="Steele A.D."/>
            <person name="Gui C."/>
            <person name="Meng S."/>
            <person name="Li G."/>
            <person name="Viehrig K."/>
            <person name="Ye F."/>
            <person name="Su P."/>
            <person name="Kiefer A.F."/>
            <person name="Nichols A."/>
            <person name="Cepeda A.J."/>
            <person name="Yan W."/>
            <person name="Fan B."/>
            <person name="Jiang Y."/>
            <person name="Adhikari A."/>
            <person name="Zheng C.-J."/>
            <person name="Schuster L."/>
            <person name="Cowan T.M."/>
            <person name="Smanski M.J."/>
            <person name="Chevrette M.G."/>
            <person name="De Carvalho L.P.S."/>
            <person name="Shen B."/>
        </authorList>
    </citation>
    <scope>NUCLEOTIDE SEQUENCE [LARGE SCALE GENOMIC DNA]</scope>
    <source>
        <strain evidence="2 3">NPDC020327</strain>
    </source>
</reference>
<evidence type="ECO:0000313" key="2">
    <source>
        <dbReference type="EMBL" id="MFI1964157.1"/>
    </source>
</evidence>
<keyword evidence="2" id="KW-0808">Transferase</keyword>
<gene>
    <name evidence="2" type="ORF">ACH429_08470</name>
</gene>
<dbReference type="PANTHER" id="PTHR44068">
    <property type="entry name" value="ZGC:194242"/>
    <property type="match status" value="1"/>
</dbReference>
<dbReference type="Pfam" id="PF13649">
    <property type="entry name" value="Methyltransf_25"/>
    <property type="match status" value="1"/>
</dbReference>
<dbReference type="InterPro" id="IPR029063">
    <property type="entry name" value="SAM-dependent_MTases_sf"/>
</dbReference>
<dbReference type="GO" id="GO:0032259">
    <property type="term" value="P:methylation"/>
    <property type="evidence" value="ECO:0007669"/>
    <property type="project" value="UniProtKB-KW"/>
</dbReference>
<feature type="domain" description="Methyltransferase" evidence="1">
    <location>
        <begin position="97"/>
        <end position="189"/>
    </location>
</feature>
<dbReference type="EMBL" id="JBIRWE010000003">
    <property type="protein sequence ID" value="MFI1964157.1"/>
    <property type="molecule type" value="Genomic_DNA"/>
</dbReference>
<organism evidence="2 3">
    <name type="scientific">Streptomyces pathocidini</name>
    <dbReference type="NCBI Taxonomy" id="1650571"/>
    <lineage>
        <taxon>Bacteria</taxon>
        <taxon>Bacillati</taxon>
        <taxon>Actinomycetota</taxon>
        <taxon>Actinomycetes</taxon>
        <taxon>Kitasatosporales</taxon>
        <taxon>Streptomycetaceae</taxon>
        <taxon>Streptomyces</taxon>
    </lineage>
</organism>
<accession>A0ABW7URM0</accession>
<dbReference type="Gene3D" id="3.40.50.150">
    <property type="entry name" value="Vaccinia Virus protein VP39"/>
    <property type="match status" value="1"/>
</dbReference>
<dbReference type="InterPro" id="IPR041698">
    <property type="entry name" value="Methyltransf_25"/>
</dbReference>
<dbReference type="InterPro" id="IPR050447">
    <property type="entry name" value="Erg6_SMT_methyltransf"/>
</dbReference>
<dbReference type="PANTHER" id="PTHR44068:SF11">
    <property type="entry name" value="GERANYL DIPHOSPHATE 2-C-METHYLTRANSFERASE"/>
    <property type="match status" value="1"/>
</dbReference>
<proteinExistence type="predicted"/>
<sequence length="303" mass="33399">MDQGLVASMPSRTERNAFDKAAVPRYYSAKTASILHKYGPGPRIHFHMGLFDPSHPAPTAAVGQHVIRQRIVASQEAMLAHAARVWGVHDTPPATLLDVGCGVGGGSLYWAEEHGASVTALTNTPEHLPLIGEFVGASSAADRVAVVLGDVHEITYARRFDAAVAVESSGYMDRERLFAVMAKALKPGGWFGLEEHFLCGSEWAEFIDDYYKTRLGTLPEYLAAAEAAGFELVVNEDVTDRVAEFWVQSMAWSTMELAAHETAGESPIKRDRLTESALTHGKFFRVWRDREVETRLLQFRLRG</sequence>
<evidence type="ECO:0000259" key="1">
    <source>
        <dbReference type="Pfam" id="PF13649"/>
    </source>
</evidence>
<dbReference type="SUPFAM" id="SSF53335">
    <property type="entry name" value="S-adenosyl-L-methionine-dependent methyltransferases"/>
    <property type="match status" value="1"/>
</dbReference>
<comment type="caution">
    <text evidence="2">The sequence shown here is derived from an EMBL/GenBank/DDBJ whole genome shotgun (WGS) entry which is preliminary data.</text>
</comment>
<evidence type="ECO:0000313" key="3">
    <source>
        <dbReference type="Proteomes" id="UP001611548"/>
    </source>
</evidence>
<keyword evidence="2" id="KW-0489">Methyltransferase</keyword>